<accession>A0ABR9ZV17</accession>
<gene>
    <name evidence="2" type="ORF">ISU02_14375</name>
</gene>
<dbReference type="RefSeq" id="WP_194702538.1">
    <property type="nucleotide sequence ID" value="NZ_JADKNH010000008.1"/>
</dbReference>
<name>A0ABR9ZV17_9FIRM</name>
<protein>
    <submittedName>
        <fullName evidence="2">NUDIX domain-containing protein</fullName>
    </submittedName>
</protein>
<dbReference type="Pfam" id="PF00293">
    <property type="entry name" value="NUDIX"/>
    <property type="match status" value="1"/>
</dbReference>
<dbReference type="InterPro" id="IPR015797">
    <property type="entry name" value="NUDIX_hydrolase-like_dom_sf"/>
</dbReference>
<evidence type="ECO:0000259" key="1">
    <source>
        <dbReference type="PROSITE" id="PS51462"/>
    </source>
</evidence>
<dbReference type="PANTHER" id="PTHR10885">
    <property type="entry name" value="ISOPENTENYL-DIPHOSPHATE DELTA-ISOMERASE"/>
    <property type="match status" value="1"/>
</dbReference>
<dbReference type="PANTHER" id="PTHR10885:SF0">
    <property type="entry name" value="ISOPENTENYL-DIPHOSPHATE DELTA-ISOMERASE"/>
    <property type="match status" value="1"/>
</dbReference>
<sequence>MTEYLNVYNEDLKWCGSEERRIVHENGKWHYVFHCWVYDQSHQKIILQRRATTKDLFPKSYDASCTGHYSSDENHDSTRELSEELGLEISYDKLIYLLDFQDVFIKPGMLDREIARVHLLITDGFKPLPSTPEEIHSIVACDYEAFKALIYNKVDEVALECLYGDNGEGKLIRSELVPRKAPYYQEVFKHIHEHVKKL</sequence>
<comment type="caution">
    <text evidence="2">The sequence shown here is derived from an EMBL/GenBank/DDBJ whole genome shotgun (WGS) entry which is preliminary data.</text>
</comment>
<dbReference type="SUPFAM" id="SSF55811">
    <property type="entry name" value="Nudix"/>
    <property type="match status" value="1"/>
</dbReference>
<dbReference type="EMBL" id="JADKNH010000008">
    <property type="protein sequence ID" value="MBF4694304.1"/>
    <property type="molecule type" value="Genomic_DNA"/>
</dbReference>
<keyword evidence="3" id="KW-1185">Reference proteome</keyword>
<evidence type="ECO:0000313" key="3">
    <source>
        <dbReference type="Proteomes" id="UP000614200"/>
    </source>
</evidence>
<proteinExistence type="predicted"/>
<dbReference type="Gene3D" id="3.90.79.10">
    <property type="entry name" value="Nucleoside Triphosphate Pyrophosphohydrolase"/>
    <property type="match status" value="1"/>
</dbReference>
<dbReference type="CDD" id="cd04692">
    <property type="entry name" value="NUDIX_Hydrolase"/>
    <property type="match status" value="1"/>
</dbReference>
<dbReference type="InterPro" id="IPR000086">
    <property type="entry name" value="NUDIX_hydrolase_dom"/>
</dbReference>
<dbReference type="PROSITE" id="PS51462">
    <property type="entry name" value="NUDIX"/>
    <property type="match status" value="1"/>
</dbReference>
<feature type="domain" description="Nudix hydrolase" evidence="1">
    <location>
        <begin position="28"/>
        <end position="163"/>
    </location>
</feature>
<dbReference type="Proteomes" id="UP000614200">
    <property type="component" value="Unassembled WGS sequence"/>
</dbReference>
<reference evidence="2 3" key="1">
    <citation type="submission" date="2020-11" db="EMBL/GenBank/DDBJ databases">
        <title>Fusibacter basophilias sp. nov.</title>
        <authorList>
            <person name="Qiu D."/>
        </authorList>
    </citation>
    <scope>NUCLEOTIDE SEQUENCE [LARGE SCALE GENOMIC DNA]</scope>
    <source>
        <strain evidence="2 3">Q10-2</strain>
    </source>
</reference>
<evidence type="ECO:0000313" key="2">
    <source>
        <dbReference type="EMBL" id="MBF4694304.1"/>
    </source>
</evidence>
<organism evidence="2 3">
    <name type="scientific">Fusibacter ferrireducens</name>
    <dbReference type="NCBI Taxonomy" id="2785058"/>
    <lineage>
        <taxon>Bacteria</taxon>
        <taxon>Bacillati</taxon>
        <taxon>Bacillota</taxon>
        <taxon>Clostridia</taxon>
        <taxon>Eubacteriales</taxon>
        <taxon>Eubacteriales Family XII. Incertae Sedis</taxon>
        <taxon>Fusibacter</taxon>
    </lineage>
</organism>